<evidence type="ECO:0000259" key="2">
    <source>
        <dbReference type="Pfam" id="PF14451"/>
    </source>
</evidence>
<accession>I2GJM2</accession>
<feature type="domain" description="Mut7-C RNAse" evidence="1">
    <location>
        <begin position="127"/>
        <end position="269"/>
    </location>
</feature>
<evidence type="ECO:0000313" key="4">
    <source>
        <dbReference type="Proteomes" id="UP000009309"/>
    </source>
</evidence>
<protein>
    <recommendedName>
        <fullName evidence="5">Twitching motility protein PilT</fullName>
    </recommendedName>
</protein>
<dbReference type="InterPro" id="IPR027798">
    <property type="entry name" value="Ub_Mut7C"/>
</dbReference>
<dbReference type="InterPro" id="IPR002782">
    <property type="entry name" value="Mut7-C_RNAse_dom"/>
</dbReference>
<dbReference type="InterPro" id="IPR016155">
    <property type="entry name" value="Mopterin_synth/thiamin_S_b"/>
</dbReference>
<dbReference type="PANTHER" id="PTHR39081:SF1">
    <property type="entry name" value="MUT7-C RNASE DOMAIN-CONTAINING PROTEIN"/>
    <property type="match status" value="1"/>
</dbReference>
<dbReference type="Pfam" id="PF01927">
    <property type="entry name" value="Mut7-C"/>
    <property type="match status" value="1"/>
</dbReference>
<dbReference type="AlphaFoldDB" id="I2GJM2"/>
<keyword evidence="4" id="KW-1185">Reference proteome</keyword>
<evidence type="ECO:0000259" key="1">
    <source>
        <dbReference type="Pfam" id="PF01927"/>
    </source>
</evidence>
<dbReference type="PANTHER" id="PTHR39081">
    <property type="entry name" value="MUT7-C DOMAIN-CONTAINING PROTEIN"/>
    <property type="match status" value="1"/>
</dbReference>
<dbReference type="eggNOG" id="COG1656">
    <property type="taxonomic scope" value="Bacteria"/>
</dbReference>
<evidence type="ECO:0008006" key="5">
    <source>
        <dbReference type="Google" id="ProtNLM"/>
    </source>
</evidence>
<dbReference type="Pfam" id="PF14451">
    <property type="entry name" value="Ub-Mut7C"/>
    <property type="match status" value="1"/>
</dbReference>
<reference evidence="3 4" key="1">
    <citation type="journal article" date="2012" name="J. Bacteriol.">
        <title>Genome Sequence of the Filamentous Bacterium Fibrisoma limi BUZ 3T.</title>
        <authorList>
            <person name="Filippini M."/>
            <person name="Qi W."/>
            <person name="Jaenicke S."/>
            <person name="Goesmann A."/>
            <person name="Smits T.H."/>
            <person name="Bagheri H.C."/>
        </authorList>
    </citation>
    <scope>NUCLEOTIDE SEQUENCE [LARGE SCALE GENOMIC DNA]</scope>
    <source>
        <strain evidence="4">BUZ 3T</strain>
    </source>
</reference>
<sequence>MSGGLSSPIVGEVPGGKDKQTESRIYCYFNMTSATFRFYGSLNDFLPNNRQQVSFTHNVGGRVSVKDVVESLGVPHPEVGLLLINSQSAPFSQLLRDGDYVSVYPTFGAFDVSAVSLVQPTPLAEVRFVLDVHLGTLATHLRLMGFDTLYRNDYADDELARISHNDHWILLTRDRGLLMRSLVEYGYFVRHTQPARQLIDVLQRFKLTEHIRPFTRCLACNGELTPVSKADVQDQLPPKVRAYRHQFWQCSHCNRVYWEGMHHQRMLQFVDDVRQALN</sequence>
<dbReference type="EMBL" id="CAIT01000006">
    <property type="protein sequence ID" value="CCH54097.1"/>
    <property type="molecule type" value="Genomic_DNA"/>
</dbReference>
<dbReference type="SUPFAM" id="SSF54285">
    <property type="entry name" value="MoaD/ThiS"/>
    <property type="match status" value="1"/>
</dbReference>
<dbReference type="STRING" id="1185876.BN8_03241"/>
<dbReference type="Proteomes" id="UP000009309">
    <property type="component" value="Unassembled WGS sequence"/>
</dbReference>
<comment type="caution">
    <text evidence="3">The sequence shown here is derived from an EMBL/GenBank/DDBJ whole genome shotgun (WGS) entry which is preliminary data.</text>
</comment>
<feature type="domain" description="Ubiquitin Mut7-C" evidence="2">
    <location>
        <begin position="31"/>
        <end position="110"/>
    </location>
</feature>
<organism evidence="3 4">
    <name type="scientific">Fibrisoma limi BUZ 3</name>
    <dbReference type="NCBI Taxonomy" id="1185876"/>
    <lineage>
        <taxon>Bacteria</taxon>
        <taxon>Pseudomonadati</taxon>
        <taxon>Bacteroidota</taxon>
        <taxon>Cytophagia</taxon>
        <taxon>Cytophagales</taxon>
        <taxon>Spirosomataceae</taxon>
        <taxon>Fibrisoma</taxon>
    </lineage>
</organism>
<evidence type="ECO:0000313" key="3">
    <source>
        <dbReference type="EMBL" id="CCH54097.1"/>
    </source>
</evidence>
<gene>
    <name evidence="3" type="ORF">BN8_03241</name>
</gene>
<name>I2GJM2_9BACT</name>
<proteinExistence type="predicted"/>